<dbReference type="Proteomes" id="UP000650467">
    <property type="component" value="Unassembled WGS sequence"/>
</dbReference>
<feature type="region of interest" description="Disordered" evidence="1">
    <location>
        <begin position="792"/>
        <end position="841"/>
    </location>
</feature>
<dbReference type="OrthoDB" id="63514at2759"/>
<dbReference type="EMBL" id="JAEHOC010000005">
    <property type="protein sequence ID" value="KAG2441511.1"/>
    <property type="molecule type" value="Genomic_DNA"/>
</dbReference>
<dbReference type="GO" id="GO:0016020">
    <property type="term" value="C:membrane"/>
    <property type="evidence" value="ECO:0007669"/>
    <property type="project" value="TreeGrafter"/>
</dbReference>
<dbReference type="GO" id="GO:0030149">
    <property type="term" value="P:sphingolipid catabolic process"/>
    <property type="evidence" value="ECO:0007669"/>
    <property type="project" value="TreeGrafter"/>
</dbReference>
<comment type="caution">
    <text evidence="2">The sequence shown here is derived from an EMBL/GenBank/DDBJ whole genome shotgun (WGS) entry which is preliminary data.</text>
</comment>
<dbReference type="GO" id="GO:0005783">
    <property type="term" value="C:endoplasmic reticulum"/>
    <property type="evidence" value="ECO:0007669"/>
    <property type="project" value="TreeGrafter"/>
</dbReference>
<sequence length="841" mass="88499">MAESRADCGLTRLTPGLIQRIASFLHPNEVASSFKLVSKEIADILRAEFQTFTLCRRPAQPSRLLPCWPALNLRPIAPPPLAELPWPGADFVAHWGRLEPWRVLNRQQRHLLLCLAASSHHPPSLDAALAHCGVMIGAEALAAAVAVGDLDVCERLLNEEGCEWDASYVWSAAVVMGGGSAGDVLRWLQANTAAALQQQQQQQQQQGLLHWDSEVEAAAVQVEAAACFCGAREVLGAVAEWAGRQPAGGRRRAPHVPLAAAAAAGGQVELLQLLQLMGELVEKPEGEEEEDDEDEEHQASVLSGVAYGCELEVLQWQYERWRGEAAGSAGGEAAGAGAEGSRAAARARRRSRQQQAQQAQLLLRAVTSPTADWAAKAEWLLGRWGGPQPGGWPPVAGSVADAEEPRSLWRVAALQPSGGGYSRRLQWLATRGLAVPCEAVEAAGWVGDLGAVELCLGLPSHVPAAGGPYAAPGEEQQQAPQQALAFAAVAAGQVAVLRLLAARGVPVRYDGPLVREAVGQCAAEGAASRSAFAFGCLPALRYLAAEGGLAAAAAGGLEAATGGGLAAAAAGGLQGTAAVAEAGVDWSQVFITAAAHGADLALLRCLHEQHGAAVDLVAIAAGGSEEQLEWAAAQEQQQQQLAQQQQAAADAVEPFQVALTAGNWAAADWLLRHRGLLGAAGTPPPPPQQQQLPQQQELQPFQQRQEQLQHQLQLQRVFCALAGLDAGGGGGGAPRHVPALWHLYRWCDLQWSRRCARALRRCAARAGHTGRLRVVSGQARQSREMLRDADAALADGRCGGGARRESVVREEGSGEEEEEEGSGTEEDGEEEDGEGSGEEGV</sequence>
<feature type="region of interest" description="Disordered" evidence="1">
    <location>
        <begin position="328"/>
        <end position="350"/>
    </location>
</feature>
<accession>A0A835TCF4</accession>
<proteinExistence type="predicted"/>
<feature type="compositionally biased region" description="Low complexity" evidence="1">
    <location>
        <begin position="689"/>
        <end position="705"/>
    </location>
</feature>
<evidence type="ECO:0000313" key="3">
    <source>
        <dbReference type="Proteomes" id="UP000650467"/>
    </source>
</evidence>
<feature type="compositionally biased region" description="Acidic residues" evidence="1">
    <location>
        <begin position="813"/>
        <end position="841"/>
    </location>
</feature>
<organism evidence="2 3">
    <name type="scientific">Chlamydomonas incerta</name>
    <dbReference type="NCBI Taxonomy" id="51695"/>
    <lineage>
        <taxon>Eukaryota</taxon>
        <taxon>Viridiplantae</taxon>
        <taxon>Chlorophyta</taxon>
        <taxon>core chlorophytes</taxon>
        <taxon>Chlorophyceae</taxon>
        <taxon>CS clade</taxon>
        <taxon>Chlamydomonadales</taxon>
        <taxon>Chlamydomonadaceae</taxon>
        <taxon>Chlamydomonas</taxon>
    </lineage>
</organism>
<evidence type="ECO:0000313" key="2">
    <source>
        <dbReference type="EMBL" id="KAG2441511.1"/>
    </source>
</evidence>
<dbReference type="GO" id="GO:0071944">
    <property type="term" value="C:cell periphery"/>
    <property type="evidence" value="ECO:0007669"/>
    <property type="project" value="TreeGrafter"/>
</dbReference>
<feature type="region of interest" description="Disordered" evidence="1">
    <location>
        <begin position="676"/>
        <end position="705"/>
    </location>
</feature>
<feature type="compositionally biased region" description="Gly residues" evidence="1">
    <location>
        <begin position="328"/>
        <end position="338"/>
    </location>
</feature>
<dbReference type="AlphaFoldDB" id="A0A835TCF4"/>
<dbReference type="GO" id="GO:0004620">
    <property type="term" value="F:phospholipase activity"/>
    <property type="evidence" value="ECO:0007669"/>
    <property type="project" value="TreeGrafter"/>
</dbReference>
<reference evidence="2" key="1">
    <citation type="journal article" date="2020" name="bioRxiv">
        <title>Comparative genomics of Chlamydomonas.</title>
        <authorList>
            <person name="Craig R.J."/>
            <person name="Hasan A.R."/>
            <person name="Ness R.W."/>
            <person name="Keightley P.D."/>
        </authorList>
    </citation>
    <scope>NUCLEOTIDE SEQUENCE</scope>
    <source>
        <strain evidence="2">SAG 7.73</strain>
    </source>
</reference>
<name>A0A835TCF4_CHLIN</name>
<feature type="compositionally biased region" description="Basic and acidic residues" evidence="1">
    <location>
        <begin position="802"/>
        <end position="812"/>
    </location>
</feature>
<keyword evidence="3" id="KW-1185">Reference proteome</keyword>
<dbReference type="PANTHER" id="PTHR12393:SF6">
    <property type="entry name" value="SPHINGOMYELIN PHOSPHODIESTERASE 2"/>
    <property type="match status" value="1"/>
</dbReference>
<protein>
    <submittedName>
        <fullName evidence="2">Uncharacterized protein</fullName>
    </submittedName>
</protein>
<gene>
    <name evidence="2" type="ORF">HXX76_003133</name>
</gene>
<dbReference type="GO" id="GO:0046513">
    <property type="term" value="P:ceramide biosynthetic process"/>
    <property type="evidence" value="ECO:0007669"/>
    <property type="project" value="TreeGrafter"/>
</dbReference>
<evidence type="ECO:0000256" key="1">
    <source>
        <dbReference type="SAM" id="MobiDB-lite"/>
    </source>
</evidence>
<dbReference type="PANTHER" id="PTHR12393">
    <property type="entry name" value="SPHINGOMYELIN PHOSPHODIESTERASE RELATED"/>
    <property type="match status" value="1"/>
</dbReference>